<keyword evidence="2" id="KW-0564">Palmitate</keyword>
<evidence type="ECO:0000313" key="5">
    <source>
        <dbReference type="Proteomes" id="UP000886744"/>
    </source>
</evidence>
<evidence type="ECO:0000256" key="1">
    <source>
        <dbReference type="ARBA" id="ARBA00007613"/>
    </source>
</evidence>
<feature type="coiled-coil region" evidence="3">
    <location>
        <begin position="395"/>
        <end position="429"/>
    </location>
</feature>
<sequence length="471" mass="52368">MRKIILTIAAVAVVSSCSIYRKYQRPEDVVPMDSLYRAELVSPEEDARAAEDSTSFGYMPWEEMFTDPYLQELIRTALDNNTDLLSAALRVEQAQARLKASKWAYSPSLNLGPQGGYNYTLADNQGNVTTTGTWTYNAGLSVSWDIDLFGSLLNAKRGAQAALLQQEAYRQAVRSQLIATVANAYYSLLMLDEQVRVSEENVTLWAEQIRSMEAMLKVGRVNENAVTQSRAQLYGLEASLADMKRQRQEAENALCSILGSVYTEIERGTLDEQTLPQDFSVGIPLELLSNRPDVYQAEMALASAYYSTNQARSAFYPSLTLSGSAGWTNSVGQAILNPGGLIVSALAQLAQPIFNKGQLTSNLRVAKAEEEIARLTYKQTLLNAGEEVNNNLYALEIYDEMLQKHQSQLNDLQRTVETAESLYQRSTKMTYLEVLTARQSLLSAQLNVISDKYQLLQTTVNLYRSLGGGRQ</sequence>
<dbReference type="AlphaFoldDB" id="A0A9D1E1M1"/>
<name>A0A9D1E1M1_9BACT</name>
<dbReference type="GO" id="GO:0015562">
    <property type="term" value="F:efflux transmembrane transporter activity"/>
    <property type="evidence" value="ECO:0007669"/>
    <property type="project" value="InterPro"/>
</dbReference>
<dbReference type="PROSITE" id="PS51257">
    <property type="entry name" value="PROKAR_LIPOPROTEIN"/>
    <property type="match status" value="1"/>
</dbReference>
<dbReference type="Proteomes" id="UP000886744">
    <property type="component" value="Unassembled WGS sequence"/>
</dbReference>
<protein>
    <submittedName>
        <fullName evidence="4">Efflux transporter outer membrane subunit</fullName>
    </submittedName>
</protein>
<reference evidence="4" key="2">
    <citation type="journal article" date="2021" name="PeerJ">
        <title>Extensive microbial diversity within the chicken gut microbiome revealed by metagenomics and culture.</title>
        <authorList>
            <person name="Gilroy R."/>
            <person name="Ravi A."/>
            <person name="Getino M."/>
            <person name="Pursley I."/>
            <person name="Horton D.L."/>
            <person name="Alikhan N.F."/>
            <person name="Baker D."/>
            <person name="Gharbi K."/>
            <person name="Hall N."/>
            <person name="Watson M."/>
            <person name="Adriaenssens E.M."/>
            <person name="Foster-Nyarko E."/>
            <person name="Jarju S."/>
            <person name="Secka A."/>
            <person name="Antonio M."/>
            <person name="Oren A."/>
            <person name="Chaudhuri R.R."/>
            <person name="La Ragione R."/>
            <person name="Hildebrand F."/>
            <person name="Pallen M.J."/>
        </authorList>
    </citation>
    <scope>NUCLEOTIDE SEQUENCE</scope>
    <source>
        <strain evidence="4">ChiHjej13B12-12457</strain>
    </source>
</reference>
<dbReference type="GO" id="GO:0005886">
    <property type="term" value="C:plasma membrane"/>
    <property type="evidence" value="ECO:0007669"/>
    <property type="project" value="UniProtKB-SubCell"/>
</dbReference>
<keyword evidence="2" id="KW-0472">Membrane</keyword>
<accession>A0A9D1E1M1</accession>
<dbReference type="PANTHER" id="PTHR30203:SF33">
    <property type="entry name" value="BLR4455 PROTEIN"/>
    <property type="match status" value="1"/>
</dbReference>
<keyword evidence="2" id="KW-0449">Lipoprotein</keyword>
<reference evidence="4" key="1">
    <citation type="submission" date="2020-10" db="EMBL/GenBank/DDBJ databases">
        <authorList>
            <person name="Gilroy R."/>
        </authorList>
    </citation>
    <scope>NUCLEOTIDE SEQUENCE</scope>
    <source>
        <strain evidence="4">ChiHjej13B12-12457</strain>
    </source>
</reference>
<evidence type="ECO:0000313" key="4">
    <source>
        <dbReference type="EMBL" id="HIR62913.1"/>
    </source>
</evidence>
<evidence type="ECO:0000256" key="3">
    <source>
        <dbReference type="SAM" id="Coils"/>
    </source>
</evidence>
<dbReference type="NCBIfam" id="TIGR01845">
    <property type="entry name" value="outer_NodT"/>
    <property type="match status" value="1"/>
</dbReference>
<keyword evidence="2" id="KW-1134">Transmembrane beta strand</keyword>
<dbReference type="Gene3D" id="1.20.1600.10">
    <property type="entry name" value="Outer membrane efflux proteins (OEP)"/>
    <property type="match status" value="1"/>
</dbReference>
<dbReference type="PANTHER" id="PTHR30203">
    <property type="entry name" value="OUTER MEMBRANE CATION EFFLUX PROTEIN"/>
    <property type="match status" value="1"/>
</dbReference>
<comment type="similarity">
    <text evidence="1 2">Belongs to the outer membrane factor (OMF) (TC 1.B.17) family.</text>
</comment>
<comment type="subcellular location">
    <subcellularLocation>
        <location evidence="2">Cell membrane</location>
        <topology evidence="2">Lipid-anchor</topology>
    </subcellularLocation>
</comment>
<organism evidence="4 5">
    <name type="scientific">Candidatus Coprenecus avistercoris</name>
    <dbReference type="NCBI Taxonomy" id="2840730"/>
    <lineage>
        <taxon>Bacteria</taxon>
        <taxon>Pseudomonadati</taxon>
        <taxon>Bacteroidota</taxon>
        <taxon>Bacteroidia</taxon>
        <taxon>Bacteroidales</taxon>
        <taxon>Rikenellaceae</taxon>
        <taxon>Rikenellaceae incertae sedis</taxon>
        <taxon>Candidatus Coprenecus</taxon>
    </lineage>
</organism>
<dbReference type="SUPFAM" id="SSF56954">
    <property type="entry name" value="Outer membrane efflux proteins (OEP)"/>
    <property type="match status" value="1"/>
</dbReference>
<gene>
    <name evidence="4" type="ORF">IAC94_05265</name>
</gene>
<dbReference type="Gene3D" id="2.20.200.10">
    <property type="entry name" value="Outer membrane efflux proteins (OEP)"/>
    <property type="match status" value="1"/>
</dbReference>
<evidence type="ECO:0000256" key="2">
    <source>
        <dbReference type="RuleBase" id="RU362097"/>
    </source>
</evidence>
<dbReference type="InterPro" id="IPR003423">
    <property type="entry name" value="OMP_efflux"/>
</dbReference>
<keyword evidence="2" id="KW-0812">Transmembrane</keyword>
<dbReference type="Pfam" id="PF02321">
    <property type="entry name" value="OEP"/>
    <property type="match status" value="2"/>
</dbReference>
<proteinExistence type="inferred from homology"/>
<comment type="caution">
    <text evidence="4">The sequence shown here is derived from an EMBL/GenBank/DDBJ whole genome shotgun (WGS) entry which is preliminary data.</text>
</comment>
<dbReference type="EMBL" id="DVHI01000066">
    <property type="protein sequence ID" value="HIR62913.1"/>
    <property type="molecule type" value="Genomic_DNA"/>
</dbReference>
<dbReference type="InterPro" id="IPR010131">
    <property type="entry name" value="MdtP/NodT-like"/>
</dbReference>
<keyword evidence="3" id="KW-0175">Coiled coil</keyword>